<dbReference type="PROSITE" id="PS50082">
    <property type="entry name" value="WD_REPEATS_2"/>
    <property type="match status" value="5"/>
</dbReference>
<dbReference type="SUPFAM" id="SSF160897">
    <property type="entry name" value="Taf5 N-terminal domain-like"/>
    <property type="match status" value="1"/>
</dbReference>
<dbReference type="GO" id="GO:0016251">
    <property type="term" value="F:RNA polymerase II general transcription initiation factor activity"/>
    <property type="evidence" value="ECO:0007669"/>
    <property type="project" value="TreeGrafter"/>
</dbReference>
<keyword evidence="13" id="KW-1185">Reference proteome</keyword>
<dbReference type="GO" id="GO:0005669">
    <property type="term" value="C:transcription factor TFIID complex"/>
    <property type="evidence" value="ECO:0007669"/>
    <property type="project" value="TreeGrafter"/>
</dbReference>
<evidence type="ECO:0000256" key="1">
    <source>
        <dbReference type="ARBA" id="ARBA00004123"/>
    </source>
</evidence>
<keyword evidence="6" id="KW-0804">Transcription</keyword>
<evidence type="ECO:0000256" key="8">
    <source>
        <dbReference type="ARBA" id="ARBA00044130"/>
    </source>
</evidence>
<evidence type="ECO:0000259" key="11">
    <source>
        <dbReference type="Pfam" id="PF04494"/>
    </source>
</evidence>
<evidence type="ECO:0000313" key="12">
    <source>
        <dbReference type="Ensembl" id="ENSCSAVP00000001729.1"/>
    </source>
</evidence>
<reference evidence="13" key="1">
    <citation type="submission" date="2003-08" db="EMBL/GenBank/DDBJ databases">
        <authorList>
            <person name="Birren B."/>
            <person name="Nusbaum C."/>
            <person name="Abebe A."/>
            <person name="Abouelleil A."/>
            <person name="Adekoya E."/>
            <person name="Ait-zahra M."/>
            <person name="Allen N."/>
            <person name="Allen T."/>
            <person name="An P."/>
            <person name="Anderson M."/>
            <person name="Anderson S."/>
            <person name="Arachchi H."/>
            <person name="Armbruster J."/>
            <person name="Bachantsang P."/>
            <person name="Baldwin J."/>
            <person name="Barry A."/>
            <person name="Bayul T."/>
            <person name="Blitshsteyn B."/>
            <person name="Bloom T."/>
            <person name="Blye J."/>
            <person name="Boguslavskiy L."/>
            <person name="Borowsky M."/>
            <person name="Boukhgalter B."/>
            <person name="Brunache A."/>
            <person name="Butler J."/>
            <person name="Calixte N."/>
            <person name="Calvo S."/>
            <person name="Camarata J."/>
            <person name="Campo K."/>
            <person name="Chang J."/>
            <person name="Cheshatsang Y."/>
            <person name="Citroen M."/>
            <person name="Collymore A."/>
            <person name="Considine T."/>
            <person name="Cook A."/>
            <person name="Cooke P."/>
            <person name="Corum B."/>
            <person name="Cuomo C."/>
            <person name="David R."/>
            <person name="Dawoe T."/>
            <person name="Degray S."/>
            <person name="Dodge S."/>
            <person name="Dooley K."/>
            <person name="Dorje P."/>
            <person name="Dorjee K."/>
            <person name="Dorris L."/>
            <person name="Duffey N."/>
            <person name="Dupes A."/>
            <person name="Elkins T."/>
            <person name="Engels R."/>
            <person name="Erickson J."/>
            <person name="Farina A."/>
            <person name="Faro S."/>
            <person name="Ferreira P."/>
            <person name="Fischer H."/>
            <person name="Fitzgerald M."/>
            <person name="Foley K."/>
            <person name="Gage D."/>
            <person name="Galagan J."/>
            <person name="Gearin G."/>
            <person name="Gnerre S."/>
            <person name="Gnirke A."/>
            <person name="Goyette A."/>
            <person name="Graham J."/>
            <person name="Grandbois E."/>
            <person name="Gyaltsen K."/>
            <person name="Hafez N."/>
            <person name="Hagopian D."/>
            <person name="Hagos B."/>
            <person name="Hall J."/>
            <person name="Hatcher B."/>
            <person name="Heller A."/>
            <person name="Higgins H."/>
            <person name="Honan T."/>
            <person name="Horn A."/>
            <person name="Houde N."/>
            <person name="Hughes L."/>
            <person name="Hulme W."/>
            <person name="Husby E."/>
            <person name="Iliev I."/>
            <person name="Jaffe D."/>
            <person name="Jones C."/>
            <person name="Kamal M."/>
            <person name="Kamat A."/>
            <person name="Kamvysselis M."/>
            <person name="Karlsson E."/>
            <person name="Kells C."/>
            <person name="Kieu A."/>
            <person name="Kisner P."/>
            <person name="Kodira C."/>
            <person name="Kulbokas E."/>
            <person name="Labutti K."/>
            <person name="Lama D."/>
            <person name="Landers T."/>
            <person name="Leger J."/>
            <person name="Levine S."/>
            <person name="Lewis D."/>
            <person name="Lewis T."/>
            <person name="Lindblad-toh K."/>
            <person name="Liu X."/>
            <person name="Lokyitsang T."/>
            <person name="Lokyitsang Y."/>
            <person name="Lucien O."/>
            <person name="Lui A."/>
            <person name="Ma L.J."/>
            <person name="Mabbitt R."/>
            <person name="Macdonald J."/>
            <person name="Maclean C."/>
            <person name="Major J."/>
            <person name="Manning J."/>
            <person name="Marabella R."/>
            <person name="Maru K."/>
            <person name="Matthews C."/>
            <person name="Mauceli E."/>
            <person name="Mccarthy M."/>
            <person name="Mcdonough S."/>
            <person name="Mcghee T."/>
            <person name="Meldrim J."/>
            <person name="Meneus L."/>
            <person name="Mesirov J."/>
            <person name="Mihalev A."/>
            <person name="Mihova T."/>
            <person name="Mikkelsen T."/>
            <person name="Mlenga V."/>
            <person name="Moru K."/>
            <person name="Mozes J."/>
            <person name="Mulrain L."/>
            <person name="Munson G."/>
            <person name="Naylor J."/>
            <person name="Newes C."/>
            <person name="Nguyen C."/>
            <person name="Nguyen N."/>
            <person name="Nguyen T."/>
            <person name="Nicol R."/>
            <person name="Nielsen C."/>
            <person name="Nizzari M."/>
            <person name="Norbu C."/>
            <person name="Norbu N."/>
            <person name="O'donnell P."/>
            <person name="Okoawo O."/>
            <person name="O'leary S."/>
            <person name="Omotosho B."/>
            <person name="O'neill K."/>
            <person name="Osman S."/>
            <person name="Parker S."/>
            <person name="Perrin D."/>
            <person name="Phunkhang P."/>
            <person name="Piqani B."/>
            <person name="Purcell S."/>
            <person name="Rachupka T."/>
            <person name="Ramasamy U."/>
            <person name="Rameau R."/>
            <person name="Ray V."/>
            <person name="Raymond C."/>
            <person name="Retta R."/>
            <person name="Richardson S."/>
            <person name="Rise C."/>
            <person name="Rodriguez J."/>
            <person name="Rogers J."/>
            <person name="Rogov P."/>
            <person name="Rutman M."/>
            <person name="Schupbach R."/>
            <person name="Seaman C."/>
            <person name="Settipalli S."/>
            <person name="Sharpe T."/>
            <person name="Sheridan J."/>
            <person name="Sherpa N."/>
            <person name="Shi J."/>
            <person name="Smirnov S."/>
            <person name="Smith C."/>
            <person name="Sougnez C."/>
            <person name="Spencer B."/>
            <person name="Stalker J."/>
            <person name="Stange-thomann N."/>
            <person name="Stavropoulos S."/>
            <person name="Stetson K."/>
            <person name="Stone C."/>
            <person name="Stone S."/>
            <person name="Stubbs M."/>
            <person name="Talamas J."/>
            <person name="Tchuinga P."/>
            <person name="Tenzing P."/>
            <person name="Tesfaye S."/>
            <person name="Theodore J."/>
            <person name="Thoulutsang Y."/>
            <person name="Topham K."/>
            <person name="Towey S."/>
            <person name="Tsamla T."/>
            <person name="Tsomo N."/>
            <person name="Vallee D."/>
            <person name="Vassiliev H."/>
            <person name="Venkataraman V."/>
            <person name="Vinson J."/>
            <person name="Vo A."/>
            <person name="Wade C."/>
            <person name="Wang S."/>
            <person name="Wangchuk T."/>
            <person name="Wangdi T."/>
            <person name="Whittaker C."/>
            <person name="Wilkinson J."/>
            <person name="Wu Y."/>
            <person name="Wyman D."/>
            <person name="Yadav S."/>
            <person name="Yang S."/>
            <person name="Yang X."/>
            <person name="Yeager S."/>
            <person name="Yee E."/>
            <person name="Young G."/>
            <person name="Zainoun J."/>
            <person name="Zembeck L."/>
            <person name="Zimmer A."/>
            <person name="Zody M."/>
            <person name="Lander E."/>
        </authorList>
    </citation>
    <scope>NUCLEOTIDE SEQUENCE [LARGE SCALE GENOMIC DNA]</scope>
</reference>
<dbReference type="AlphaFoldDB" id="H2Y8T1"/>
<dbReference type="Gene3D" id="1.25.40.500">
    <property type="entry name" value="TFIID subunit TAF5, NTD2 domain"/>
    <property type="match status" value="1"/>
</dbReference>
<dbReference type="Proteomes" id="UP000007875">
    <property type="component" value="Unassembled WGS sequence"/>
</dbReference>
<dbReference type="InParanoid" id="H2Y8T1"/>
<dbReference type="eggNOG" id="KOG0263">
    <property type="taxonomic scope" value="Eukaryota"/>
</dbReference>
<dbReference type="HOGENOM" id="CLU_005884_2_1_1"/>
<evidence type="ECO:0000256" key="5">
    <source>
        <dbReference type="ARBA" id="ARBA00023015"/>
    </source>
</evidence>
<feature type="repeat" description="WD" evidence="9">
    <location>
        <begin position="498"/>
        <end position="539"/>
    </location>
</feature>
<dbReference type="OMA" id="HNHPVWD"/>
<feature type="repeat" description="WD" evidence="9">
    <location>
        <begin position="414"/>
        <end position="445"/>
    </location>
</feature>
<keyword evidence="5" id="KW-0805">Transcription regulation</keyword>
<feature type="domain" description="TFIID subunit TAF5 NTD2" evidence="11">
    <location>
        <begin position="12"/>
        <end position="139"/>
    </location>
</feature>
<dbReference type="GeneTree" id="ENSGT00940000153342"/>
<dbReference type="PROSITE" id="PS50294">
    <property type="entry name" value="WD_REPEATS_REGION"/>
    <property type="match status" value="4"/>
</dbReference>
<reference evidence="12" key="2">
    <citation type="submission" date="2025-08" db="UniProtKB">
        <authorList>
            <consortium name="Ensembl"/>
        </authorList>
    </citation>
    <scope>IDENTIFICATION</scope>
</reference>
<evidence type="ECO:0000313" key="13">
    <source>
        <dbReference type="Proteomes" id="UP000007875"/>
    </source>
</evidence>
<keyword evidence="3 9" id="KW-0853">WD repeat</keyword>
<dbReference type="InterPro" id="IPR020472">
    <property type="entry name" value="WD40_PAC1"/>
</dbReference>
<dbReference type="Ensembl" id="ENSCSAVT00000001757.1">
    <property type="protein sequence ID" value="ENSCSAVP00000001729.1"/>
    <property type="gene ID" value="ENSCSAVG00000001001.1"/>
</dbReference>
<accession>H2Y8T1</accession>
<feature type="repeat" description="WD" evidence="9">
    <location>
        <begin position="456"/>
        <end position="497"/>
    </location>
</feature>
<evidence type="ECO:0000256" key="10">
    <source>
        <dbReference type="SAM" id="MobiDB-lite"/>
    </source>
</evidence>
<dbReference type="InterPro" id="IPR019775">
    <property type="entry name" value="WD40_repeat_CS"/>
</dbReference>
<dbReference type="InterPro" id="IPR007582">
    <property type="entry name" value="TFIID_NTD2"/>
</dbReference>
<evidence type="ECO:0000256" key="4">
    <source>
        <dbReference type="ARBA" id="ARBA00022737"/>
    </source>
</evidence>
<dbReference type="STRING" id="51511.ENSCSAVP00000001729"/>
<dbReference type="Pfam" id="PF00400">
    <property type="entry name" value="WD40"/>
    <property type="match status" value="6"/>
</dbReference>
<dbReference type="Pfam" id="PF04494">
    <property type="entry name" value="TFIID_NTD2"/>
    <property type="match status" value="1"/>
</dbReference>
<reference evidence="12" key="3">
    <citation type="submission" date="2025-09" db="UniProtKB">
        <authorList>
            <consortium name="Ensembl"/>
        </authorList>
    </citation>
    <scope>IDENTIFICATION</scope>
</reference>
<dbReference type="FunFam" id="2.130.10.10:FF:000243">
    <property type="entry name" value="Transcription initiation factor TFIID subunit 5"/>
    <property type="match status" value="1"/>
</dbReference>
<dbReference type="InterPro" id="IPR015943">
    <property type="entry name" value="WD40/YVTN_repeat-like_dom_sf"/>
</dbReference>
<evidence type="ECO:0000256" key="3">
    <source>
        <dbReference type="ARBA" id="ARBA00022574"/>
    </source>
</evidence>
<keyword evidence="7" id="KW-0539">Nucleus</keyword>
<dbReference type="CDD" id="cd08044">
    <property type="entry name" value="TAF5_NTD2"/>
    <property type="match status" value="1"/>
</dbReference>
<organism evidence="12 13">
    <name type="scientific">Ciona savignyi</name>
    <name type="common">Pacific transparent sea squirt</name>
    <dbReference type="NCBI Taxonomy" id="51511"/>
    <lineage>
        <taxon>Eukaryota</taxon>
        <taxon>Metazoa</taxon>
        <taxon>Chordata</taxon>
        <taxon>Tunicata</taxon>
        <taxon>Ascidiacea</taxon>
        <taxon>Phlebobranchia</taxon>
        <taxon>Cionidae</taxon>
        <taxon>Ciona</taxon>
    </lineage>
</organism>
<dbReference type="SMART" id="SM00320">
    <property type="entry name" value="WD40"/>
    <property type="match status" value="6"/>
</dbReference>
<evidence type="ECO:0000256" key="2">
    <source>
        <dbReference type="ARBA" id="ARBA00009435"/>
    </source>
</evidence>
<dbReference type="Gene3D" id="2.130.10.10">
    <property type="entry name" value="YVTN repeat-like/Quinoprotein amine dehydrogenase"/>
    <property type="match status" value="2"/>
</dbReference>
<feature type="repeat" description="WD" evidence="9">
    <location>
        <begin position="299"/>
        <end position="332"/>
    </location>
</feature>
<dbReference type="InterPro" id="IPR036322">
    <property type="entry name" value="WD40_repeat_dom_sf"/>
</dbReference>
<comment type="similarity">
    <text evidence="2">Belongs to the WD repeat TAF5 family.</text>
</comment>
<sequence length="640" mass="71687">EVSSLLSAYSTEADPSSYDDNYRILQQFIEMSMDGNKCELSLLLYPVFLHMYLELVYNNHQTKAKAFFAKFRGEMEHYHDADLHQLSNITTKSHMEGNNFIYNLKSNKFVVRISRESNHLIKKFLEDKNVPIIRNILNVQVTIDEFEGLPRTKNQIWASAGGLCGEAKQEENKAKVRTSKFFITTLATVGEIFPSFHIQVYYGLLKEPDIDIPLEDEEDTLEDQTEGGGSSKSKRRKKKEFLSKKNKSDPNAPSVTRIPLPELKDADKVEKIAAAKESLKRIRLAGTDRVSPSVCCYTFTNAFGGVTAVDICDDSTLLAAGFQDSHIRVWSLTPRTLRSVKSASELGLLDKEGDDIFDRMMDDCTGTESKSLYGHSGTVYSLSFSPCRSLLVSASEDGSVRLWSLLTWTNLTVYKGHVWSVWGVKFSPHGHYFASCGGDRVARVWVTDHHQPLRVFAGHLSDVDCVAYHHNSNYVATGSSDRSVRVWDVLNGNCVRTYTGHKKPVMCLAWSPDGRYLASSGEDSMVLVWDISTKVLIAQFKGHTAMVNVLAFSRDGEVLASGMSISLYGLLGGMDNSVKIWDFQQMISDIDSDDIGMLRGHATISDKNYLLSDFPTKSTPILHLHFTRRNLLLAVGVFVN</sequence>
<dbReference type="InterPro" id="IPR001680">
    <property type="entry name" value="WD40_rpt"/>
</dbReference>
<evidence type="ECO:0000256" key="9">
    <source>
        <dbReference type="PROSITE-ProRule" id="PRU00221"/>
    </source>
</evidence>
<dbReference type="PANTHER" id="PTHR19879">
    <property type="entry name" value="TRANSCRIPTION INITIATION FACTOR TFIID"/>
    <property type="match status" value="1"/>
</dbReference>
<evidence type="ECO:0000256" key="6">
    <source>
        <dbReference type="ARBA" id="ARBA00023163"/>
    </source>
</evidence>
<dbReference type="CDD" id="cd00200">
    <property type="entry name" value="WD40"/>
    <property type="match status" value="1"/>
</dbReference>
<protein>
    <recommendedName>
        <fullName evidence="8">Transcription initiation factor TFIID subunit 5</fullName>
    </recommendedName>
</protein>
<dbReference type="PANTHER" id="PTHR19879:SF1">
    <property type="entry name" value="CANNONBALL-RELATED"/>
    <property type="match status" value="1"/>
</dbReference>
<comment type="subcellular location">
    <subcellularLocation>
        <location evidence="1">Nucleus</location>
    </subcellularLocation>
</comment>
<name>H2Y8T1_CIOSA</name>
<evidence type="ECO:0000256" key="7">
    <source>
        <dbReference type="ARBA" id="ARBA00023242"/>
    </source>
</evidence>
<keyword evidence="4" id="KW-0677">Repeat</keyword>
<dbReference type="PROSITE" id="PS00678">
    <property type="entry name" value="WD_REPEATS_1"/>
    <property type="match status" value="2"/>
</dbReference>
<feature type="region of interest" description="Disordered" evidence="10">
    <location>
        <begin position="219"/>
        <end position="259"/>
    </location>
</feature>
<dbReference type="PRINTS" id="PR00320">
    <property type="entry name" value="GPROTEINBRPT"/>
</dbReference>
<dbReference type="GO" id="GO:0006367">
    <property type="term" value="P:transcription initiation at RNA polymerase II promoter"/>
    <property type="evidence" value="ECO:0007669"/>
    <property type="project" value="TreeGrafter"/>
</dbReference>
<dbReference type="InterPro" id="IPR037264">
    <property type="entry name" value="TFIID_NTD2_sf"/>
</dbReference>
<dbReference type="SUPFAM" id="SSF50978">
    <property type="entry name" value="WD40 repeat-like"/>
    <property type="match status" value="1"/>
</dbReference>
<feature type="repeat" description="WD" evidence="9">
    <location>
        <begin position="372"/>
        <end position="405"/>
    </location>
</feature>
<proteinExistence type="inferred from homology"/>